<gene>
    <name evidence="2" type="ORF">GD627_08725</name>
</gene>
<dbReference type="RefSeq" id="WP_152272179.1">
    <property type="nucleotide sequence ID" value="NZ_VTFX01000004.1"/>
</dbReference>
<evidence type="ECO:0000313" key="3">
    <source>
        <dbReference type="Proteomes" id="UP000326852"/>
    </source>
</evidence>
<feature type="chain" id="PRO_5039174329" evidence="1">
    <location>
        <begin position="20"/>
        <end position="121"/>
    </location>
</feature>
<organism evidence="2 3">
    <name type="scientific">Arthrobacter yangruifuii</name>
    <dbReference type="NCBI Taxonomy" id="2606616"/>
    <lineage>
        <taxon>Bacteria</taxon>
        <taxon>Bacillati</taxon>
        <taxon>Actinomycetota</taxon>
        <taxon>Actinomycetes</taxon>
        <taxon>Micrococcales</taxon>
        <taxon>Micrococcaceae</taxon>
        <taxon>Arthrobacter</taxon>
    </lineage>
</organism>
<keyword evidence="3" id="KW-1185">Reference proteome</keyword>
<dbReference type="Proteomes" id="UP000326852">
    <property type="component" value="Unassembled WGS sequence"/>
</dbReference>
<reference evidence="2 3" key="1">
    <citation type="submission" date="2019-08" db="EMBL/GenBank/DDBJ databases">
        <title>Arthrobacter sp. nov., isolated from plateau pika and Tibetan wild ass.</title>
        <authorList>
            <person name="Ge Y."/>
        </authorList>
    </citation>
    <scope>NUCLEOTIDE SEQUENCE [LARGE SCALE GENOMIC DNA]</scope>
    <source>
        <strain evidence="2 3">785</strain>
    </source>
</reference>
<sequence length="121" mass="13186">MTRGAFVIPRIATANALWAALDRSLFSLNFFTYANARDTIAAVGTGYDAVRNGLIGLYGQPLTEQEGPSAYRSAVWAEHDTLIELLPHVLQAPMLQIGLSHREGNATYERRIAQTADAPKA</sequence>
<keyword evidence="1" id="KW-0732">Signal</keyword>
<accession>A0A5N6MGR8</accession>
<protein>
    <submittedName>
        <fullName evidence="2">Uncharacterized protein</fullName>
    </submittedName>
</protein>
<comment type="caution">
    <text evidence="2">The sequence shown here is derived from an EMBL/GenBank/DDBJ whole genome shotgun (WGS) entry which is preliminary data.</text>
</comment>
<name>A0A5N6MGR8_9MICC</name>
<evidence type="ECO:0000256" key="1">
    <source>
        <dbReference type="SAM" id="SignalP"/>
    </source>
</evidence>
<dbReference type="AlphaFoldDB" id="A0A5N6MGR8"/>
<feature type="signal peptide" evidence="1">
    <location>
        <begin position="1"/>
        <end position="19"/>
    </location>
</feature>
<dbReference type="EMBL" id="VTFX01000004">
    <property type="protein sequence ID" value="KAD3632929.1"/>
    <property type="molecule type" value="Genomic_DNA"/>
</dbReference>
<proteinExistence type="predicted"/>
<evidence type="ECO:0000313" key="2">
    <source>
        <dbReference type="EMBL" id="KAD3632929.1"/>
    </source>
</evidence>